<evidence type="ECO:0000256" key="1">
    <source>
        <dbReference type="SAM" id="Coils"/>
    </source>
</evidence>
<accession>A0A831WB48</accession>
<keyword evidence="1" id="KW-0175">Coiled coil</keyword>
<sequence length="280" mass="31051">MYNPRHTLFWMVIFLAIVGGVCSLLYQPLKGAFMANWVFNALILAVLLVGVLITFRQVLILRPELEWIKVFRTGQTGLSLKREPRLLKPLAKNLDSHVKHDRFSMSALSLRTVLDGIRSRLDESREISRYMIGLLVFLGLLGTFWGLLGTIDAVGRVIMGLDVGQGDFNQVFADLKAGLLKPLAGMGTAFSSSLFGLGGSLVLGFLDIQAGHAQNRFYDGLEEWLSGVTHLIDEPDSIEEAAMAARPDEPHVDMSDLIAELQKENRALRERLSGQTRADD</sequence>
<dbReference type="AlphaFoldDB" id="A0A831WB48"/>
<evidence type="ECO:0000256" key="2">
    <source>
        <dbReference type="SAM" id="Phobius"/>
    </source>
</evidence>
<comment type="caution">
    <text evidence="3">The sequence shown here is derived from an EMBL/GenBank/DDBJ whole genome shotgun (WGS) entry which is preliminary data.</text>
</comment>
<proteinExistence type="predicted"/>
<name>A0A831WB48_9GAMM</name>
<dbReference type="Proteomes" id="UP000886251">
    <property type="component" value="Unassembled WGS sequence"/>
</dbReference>
<feature type="transmembrane region" description="Helical" evidence="2">
    <location>
        <begin position="130"/>
        <end position="151"/>
    </location>
</feature>
<evidence type="ECO:0000313" key="3">
    <source>
        <dbReference type="EMBL" id="HEB96862.1"/>
    </source>
</evidence>
<gene>
    <name evidence="3" type="ORF">ENI96_10590</name>
</gene>
<feature type="transmembrane region" description="Helical" evidence="2">
    <location>
        <begin position="183"/>
        <end position="206"/>
    </location>
</feature>
<organism evidence="3">
    <name type="scientific">Sedimenticola thiotaurini</name>
    <dbReference type="NCBI Taxonomy" id="1543721"/>
    <lineage>
        <taxon>Bacteria</taxon>
        <taxon>Pseudomonadati</taxon>
        <taxon>Pseudomonadota</taxon>
        <taxon>Gammaproteobacteria</taxon>
        <taxon>Chromatiales</taxon>
        <taxon>Sedimenticolaceae</taxon>
        <taxon>Sedimenticola</taxon>
    </lineage>
</organism>
<dbReference type="EMBL" id="DRKP01000123">
    <property type="protein sequence ID" value="HEB96862.1"/>
    <property type="molecule type" value="Genomic_DNA"/>
</dbReference>
<feature type="coiled-coil region" evidence="1">
    <location>
        <begin position="251"/>
        <end position="278"/>
    </location>
</feature>
<keyword evidence="2" id="KW-1133">Transmembrane helix</keyword>
<keyword evidence="2" id="KW-0472">Membrane</keyword>
<feature type="transmembrane region" description="Helical" evidence="2">
    <location>
        <begin position="7"/>
        <end position="26"/>
    </location>
</feature>
<keyword evidence="2" id="KW-0812">Transmembrane</keyword>
<reference evidence="3" key="1">
    <citation type="journal article" date="2020" name="mSystems">
        <title>Genome- and Community-Level Interaction Insights into Carbon Utilization and Element Cycling Functions of Hydrothermarchaeota in Hydrothermal Sediment.</title>
        <authorList>
            <person name="Zhou Z."/>
            <person name="Liu Y."/>
            <person name="Xu W."/>
            <person name="Pan J."/>
            <person name="Luo Z.H."/>
            <person name="Li M."/>
        </authorList>
    </citation>
    <scope>NUCLEOTIDE SEQUENCE [LARGE SCALE GENOMIC DNA]</scope>
    <source>
        <strain evidence="3">HyVt-443</strain>
    </source>
</reference>
<keyword evidence="3" id="KW-0282">Flagellum</keyword>
<feature type="transmembrane region" description="Helical" evidence="2">
    <location>
        <begin position="32"/>
        <end position="55"/>
    </location>
</feature>
<protein>
    <submittedName>
        <fullName evidence="3">Flagellar motor protein MotA</fullName>
    </submittedName>
</protein>
<keyword evidence="3" id="KW-0969">Cilium</keyword>
<keyword evidence="3" id="KW-0966">Cell projection</keyword>